<dbReference type="PANTHER" id="PTHR30537">
    <property type="entry name" value="HTH-TYPE TRANSCRIPTIONAL REGULATOR"/>
    <property type="match status" value="1"/>
</dbReference>
<dbReference type="RefSeq" id="WP_274052180.1">
    <property type="nucleotide sequence ID" value="NZ_CP059693.1"/>
</dbReference>
<accession>A0ABY7VH02</accession>
<dbReference type="Gene3D" id="1.10.10.10">
    <property type="entry name" value="Winged helix-like DNA-binding domain superfamily/Winged helix DNA-binding domain"/>
    <property type="match status" value="1"/>
</dbReference>
<dbReference type="Pfam" id="PF00126">
    <property type="entry name" value="HTH_1"/>
    <property type="match status" value="1"/>
</dbReference>
<proteinExistence type="inferred from homology"/>
<dbReference type="InterPro" id="IPR036390">
    <property type="entry name" value="WH_DNA-bd_sf"/>
</dbReference>
<evidence type="ECO:0000256" key="1">
    <source>
        <dbReference type="ARBA" id="ARBA00009437"/>
    </source>
</evidence>
<dbReference type="EMBL" id="CP059693">
    <property type="protein sequence ID" value="WDE11952.1"/>
    <property type="molecule type" value="Genomic_DNA"/>
</dbReference>
<evidence type="ECO:0000313" key="4">
    <source>
        <dbReference type="Proteomes" id="UP001215231"/>
    </source>
</evidence>
<dbReference type="InterPro" id="IPR036388">
    <property type="entry name" value="WH-like_DNA-bd_sf"/>
</dbReference>
<reference evidence="3 4" key="1">
    <citation type="journal article" date="2022" name="Mar. Drugs">
        <title>Bioassay-Guided Fractionation Leads to the Detection of Cholic Acid Generated by the Rare Thalassomonas sp.</title>
        <authorList>
            <person name="Pheiffer F."/>
            <person name="Schneider Y.K."/>
            <person name="Hansen E.H."/>
            <person name="Andersen J.H."/>
            <person name="Isaksson J."/>
            <person name="Busche T."/>
            <person name="R C."/>
            <person name="Kalinowski J."/>
            <person name="Zyl L.V."/>
            <person name="Trindade M."/>
        </authorList>
    </citation>
    <scope>NUCLEOTIDE SEQUENCE [LARGE SCALE GENOMIC DNA]</scope>
    <source>
        <strain evidence="3 4">A5K-61T</strain>
    </source>
</reference>
<evidence type="ECO:0000313" key="3">
    <source>
        <dbReference type="EMBL" id="WDE11952.1"/>
    </source>
</evidence>
<dbReference type="PROSITE" id="PS50931">
    <property type="entry name" value="HTH_LYSR"/>
    <property type="match status" value="1"/>
</dbReference>
<protein>
    <submittedName>
        <fullName evidence="3">LysR family transcriptional regulator</fullName>
    </submittedName>
</protein>
<dbReference type="SUPFAM" id="SSF46785">
    <property type="entry name" value="Winged helix' DNA-binding domain"/>
    <property type="match status" value="1"/>
</dbReference>
<dbReference type="Proteomes" id="UP001215231">
    <property type="component" value="Chromosome"/>
</dbReference>
<dbReference type="Gene3D" id="3.40.190.290">
    <property type="match status" value="1"/>
</dbReference>
<dbReference type="PANTHER" id="PTHR30537:SF3">
    <property type="entry name" value="TRANSCRIPTIONAL REGULATORY PROTEIN"/>
    <property type="match status" value="1"/>
</dbReference>
<keyword evidence="4" id="KW-1185">Reference proteome</keyword>
<dbReference type="InterPro" id="IPR058163">
    <property type="entry name" value="LysR-type_TF_proteobact-type"/>
</dbReference>
<dbReference type="InterPro" id="IPR000847">
    <property type="entry name" value="LysR_HTH_N"/>
</dbReference>
<comment type="similarity">
    <text evidence="1">Belongs to the LysR transcriptional regulatory family.</text>
</comment>
<organism evidence="3 4">
    <name type="scientific">Thalassomonas haliotis</name>
    <dbReference type="NCBI Taxonomy" id="485448"/>
    <lineage>
        <taxon>Bacteria</taxon>
        <taxon>Pseudomonadati</taxon>
        <taxon>Pseudomonadota</taxon>
        <taxon>Gammaproteobacteria</taxon>
        <taxon>Alteromonadales</taxon>
        <taxon>Colwelliaceae</taxon>
        <taxon>Thalassomonas</taxon>
    </lineage>
</organism>
<feature type="domain" description="HTH lysR-type" evidence="2">
    <location>
        <begin position="1"/>
        <end position="58"/>
    </location>
</feature>
<gene>
    <name evidence="3" type="ORF">H3N35_00215</name>
</gene>
<evidence type="ECO:0000259" key="2">
    <source>
        <dbReference type="PROSITE" id="PS50931"/>
    </source>
</evidence>
<name>A0ABY7VH02_9GAMM</name>
<sequence length="130" mass="14732">MNWDDLKYFLAVCRMGSIRAAAAELNVNHATVSRRINNFEASLGQRLFERSAKGYIRTKIADEIYRESSHLEERLSTVSRQVAGKDNSLCGDIRITLPELFARGLLMPGIAEFCKLYPLIHIEIIDSARC</sequence>